<feature type="transmembrane region" description="Helical" evidence="5">
    <location>
        <begin position="362"/>
        <end position="382"/>
    </location>
</feature>
<keyword evidence="2 5" id="KW-0812">Transmembrane</keyword>
<keyword evidence="4 5" id="KW-0472">Membrane</keyword>
<gene>
    <name evidence="7" type="ORF">ACHAXA_005446</name>
</gene>
<organism evidence="7 8">
    <name type="scientific">Cyclostephanos tholiformis</name>
    <dbReference type="NCBI Taxonomy" id="382380"/>
    <lineage>
        <taxon>Eukaryota</taxon>
        <taxon>Sar</taxon>
        <taxon>Stramenopiles</taxon>
        <taxon>Ochrophyta</taxon>
        <taxon>Bacillariophyta</taxon>
        <taxon>Coscinodiscophyceae</taxon>
        <taxon>Thalassiosirophycidae</taxon>
        <taxon>Stephanodiscales</taxon>
        <taxon>Stephanodiscaceae</taxon>
        <taxon>Cyclostephanos</taxon>
    </lineage>
</organism>
<dbReference type="InterPro" id="IPR036259">
    <property type="entry name" value="MFS_trans_sf"/>
</dbReference>
<evidence type="ECO:0000256" key="2">
    <source>
        <dbReference type="ARBA" id="ARBA00022692"/>
    </source>
</evidence>
<feature type="domain" description="Nodulin-like" evidence="6">
    <location>
        <begin position="64"/>
        <end position="309"/>
    </location>
</feature>
<feature type="transmembrane region" description="Helical" evidence="5">
    <location>
        <begin position="574"/>
        <end position="597"/>
    </location>
</feature>
<keyword evidence="8" id="KW-1185">Reference proteome</keyword>
<feature type="transmembrane region" description="Helical" evidence="5">
    <location>
        <begin position="61"/>
        <end position="81"/>
    </location>
</feature>
<dbReference type="PANTHER" id="PTHR21576">
    <property type="entry name" value="UNCHARACTERIZED NODULIN-LIKE PROTEIN"/>
    <property type="match status" value="1"/>
</dbReference>
<dbReference type="PANTHER" id="PTHR21576:SF158">
    <property type="entry name" value="RIBOSOMAL RNA-PROCESSING PROTEIN 12-LIKE CONSERVED DOMAIN-CONTAINING PROTEIN"/>
    <property type="match status" value="1"/>
</dbReference>
<dbReference type="InterPro" id="IPR010658">
    <property type="entry name" value="Nodulin-like"/>
</dbReference>
<feature type="transmembrane region" description="Helical" evidence="5">
    <location>
        <begin position="128"/>
        <end position="146"/>
    </location>
</feature>
<sequence length="700" mass="74892">MDCHEDNNDIHVTSLNIENESEGDTFPQGGDLQPYGSLNDYLAIPPPILSFPPGRQLSTNLPLLTACYISALTVGATTYAFSFYSNDLKTSLNLSQNQLDTLSSATFCAGILSWLPGMVVDAWGARRAMALGGTSNAIILSLYWAIATEHFKVHDIDLLISLLSALSVVTFLGCALITGSVFKVIVESCSSGTKGKAVGCAKGYVGVGSGVYVCLFGALFGSSSSSGGGGSESELKSLNFLLMAAVLSFLAATLPSLLFLPKQSPTSSGSEYKSRRDGTRGIHFRVVYMGLFSLGVWVVGISLMDLRADKQSKNNVGASGVNPSILSKTLLRERDSLVLSDGLDSIMARESNESSRNFTSSWGNAFIILLLWWGPALSLLCLPPREEFVSDSFYSPEDRTSSIFNCHDRNEDNIEMEGVHDRVVTGINLEEENAFLHVGIPTSSIGSKNDETTTGRDDVLDEKDRDFTLLQMLSTTPAWLMAWTYLILMTEALGFGDATTSASLALFSAAQGASRVCTGVVSEMALSWSPPQFCGCLLFSGDVGIPRPVFLALASLVGAAAHFVLAISTSEGGFVFGVTLAGLSFGMVWPMMVLITGEVFGNRHVGANYMWYDGMSSAVGTVLLSKIVAQEVYNEHIAKIDKGDSGVVPNSATSNEGNFKCIGPDCFAMTHTIVSLLSLTCILSSFALIRLTRDVNQSRQ</sequence>
<evidence type="ECO:0000256" key="4">
    <source>
        <dbReference type="ARBA" id="ARBA00023136"/>
    </source>
</evidence>
<feature type="transmembrane region" description="Helical" evidence="5">
    <location>
        <begin position="203"/>
        <end position="220"/>
    </location>
</feature>
<feature type="transmembrane region" description="Helical" evidence="5">
    <location>
        <begin position="282"/>
        <end position="304"/>
    </location>
</feature>
<dbReference type="Gene3D" id="1.20.1250.20">
    <property type="entry name" value="MFS general substrate transporter like domains"/>
    <property type="match status" value="1"/>
</dbReference>
<feature type="transmembrane region" description="Helical" evidence="5">
    <location>
        <begin position="240"/>
        <end position="261"/>
    </location>
</feature>
<reference evidence="7 8" key="1">
    <citation type="submission" date="2024-10" db="EMBL/GenBank/DDBJ databases">
        <title>Updated reference genomes for cyclostephanoid diatoms.</title>
        <authorList>
            <person name="Roberts W.R."/>
            <person name="Alverson A.J."/>
        </authorList>
    </citation>
    <scope>NUCLEOTIDE SEQUENCE [LARGE SCALE GENOMIC DNA]</scope>
    <source>
        <strain evidence="7 8">AJA228-03</strain>
    </source>
</reference>
<dbReference type="GO" id="GO:0016020">
    <property type="term" value="C:membrane"/>
    <property type="evidence" value="ECO:0007669"/>
    <property type="project" value="UniProtKB-SubCell"/>
</dbReference>
<dbReference type="SUPFAM" id="SSF103473">
    <property type="entry name" value="MFS general substrate transporter"/>
    <property type="match status" value="2"/>
</dbReference>
<name>A0ABD3RQ74_9STRA</name>
<dbReference type="Pfam" id="PF06813">
    <property type="entry name" value="Nodulin-like"/>
    <property type="match status" value="1"/>
</dbReference>
<evidence type="ECO:0000313" key="7">
    <source>
        <dbReference type="EMBL" id="KAL3809775.1"/>
    </source>
</evidence>
<comment type="caution">
    <text evidence="7">The sequence shown here is derived from an EMBL/GenBank/DDBJ whole genome shotgun (WGS) entry which is preliminary data.</text>
</comment>
<evidence type="ECO:0000259" key="6">
    <source>
        <dbReference type="Pfam" id="PF06813"/>
    </source>
</evidence>
<evidence type="ECO:0000256" key="1">
    <source>
        <dbReference type="ARBA" id="ARBA00004141"/>
    </source>
</evidence>
<evidence type="ECO:0000256" key="3">
    <source>
        <dbReference type="ARBA" id="ARBA00022989"/>
    </source>
</evidence>
<protein>
    <recommendedName>
        <fullName evidence="6">Nodulin-like domain-containing protein</fullName>
    </recommendedName>
</protein>
<dbReference type="AlphaFoldDB" id="A0ABD3RQ74"/>
<feature type="transmembrane region" description="Helical" evidence="5">
    <location>
        <begin position="158"/>
        <end position="182"/>
    </location>
</feature>
<feature type="transmembrane region" description="Helical" evidence="5">
    <location>
        <begin position="549"/>
        <end position="568"/>
    </location>
</feature>
<dbReference type="EMBL" id="JALLPB020000377">
    <property type="protein sequence ID" value="KAL3809775.1"/>
    <property type="molecule type" value="Genomic_DNA"/>
</dbReference>
<evidence type="ECO:0000313" key="8">
    <source>
        <dbReference type="Proteomes" id="UP001530377"/>
    </source>
</evidence>
<accession>A0ABD3RQ74</accession>
<proteinExistence type="predicted"/>
<keyword evidence="3 5" id="KW-1133">Transmembrane helix</keyword>
<comment type="subcellular location">
    <subcellularLocation>
        <location evidence="1">Membrane</location>
        <topology evidence="1">Multi-pass membrane protein</topology>
    </subcellularLocation>
</comment>
<feature type="transmembrane region" description="Helical" evidence="5">
    <location>
        <begin position="673"/>
        <end position="691"/>
    </location>
</feature>
<evidence type="ECO:0000256" key="5">
    <source>
        <dbReference type="SAM" id="Phobius"/>
    </source>
</evidence>
<dbReference type="Proteomes" id="UP001530377">
    <property type="component" value="Unassembled WGS sequence"/>
</dbReference>